<reference evidence="2" key="1">
    <citation type="journal article" date="2015" name="Nature">
        <title>Complex archaea that bridge the gap between prokaryotes and eukaryotes.</title>
        <authorList>
            <person name="Spang A."/>
            <person name="Saw J.H."/>
            <person name="Jorgensen S.L."/>
            <person name="Zaremba-Niedzwiedzka K."/>
            <person name="Martijn J."/>
            <person name="Lind A.E."/>
            <person name="van Eijk R."/>
            <person name="Schleper C."/>
            <person name="Guy L."/>
            <person name="Ettema T.J."/>
        </authorList>
    </citation>
    <scope>NUCLEOTIDE SEQUENCE</scope>
</reference>
<dbReference type="EMBL" id="LAZR01021944">
    <property type="protein sequence ID" value="KKL83578.1"/>
    <property type="molecule type" value="Genomic_DNA"/>
</dbReference>
<feature type="domain" description="Cytidyltransferase-like" evidence="1">
    <location>
        <begin position="9"/>
        <end position="34"/>
    </location>
</feature>
<accession>A0A0F9FBI2</accession>
<comment type="caution">
    <text evidence="2">The sequence shown here is derived from an EMBL/GenBank/DDBJ whole genome shotgun (WGS) entry which is preliminary data.</text>
</comment>
<dbReference type="Gene3D" id="3.40.50.620">
    <property type="entry name" value="HUPs"/>
    <property type="match status" value="1"/>
</dbReference>
<gene>
    <name evidence="2" type="ORF">LCGC14_1973340</name>
</gene>
<name>A0A0F9FBI2_9ZZZZ</name>
<dbReference type="NCBIfam" id="TIGR00125">
    <property type="entry name" value="cyt_tran_rel"/>
    <property type="match status" value="1"/>
</dbReference>
<evidence type="ECO:0000259" key="1">
    <source>
        <dbReference type="Pfam" id="PF01467"/>
    </source>
</evidence>
<dbReference type="SUPFAM" id="SSF52374">
    <property type="entry name" value="Nucleotidylyl transferase"/>
    <property type="match status" value="1"/>
</dbReference>
<dbReference type="Pfam" id="PF01467">
    <property type="entry name" value="CTP_transf_like"/>
    <property type="match status" value="1"/>
</dbReference>
<evidence type="ECO:0000313" key="2">
    <source>
        <dbReference type="EMBL" id="KKL83578.1"/>
    </source>
</evidence>
<dbReference type="InterPro" id="IPR014729">
    <property type="entry name" value="Rossmann-like_a/b/a_fold"/>
</dbReference>
<sequence length="44" mass="5012">MAKFELVATGGTFDIIHKGHIELLKKALVSQDNRVKLFLDKEEK</sequence>
<dbReference type="GO" id="GO:0003824">
    <property type="term" value="F:catalytic activity"/>
    <property type="evidence" value="ECO:0007669"/>
    <property type="project" value="InterPro"/>
</dbReference>
<protein>
    <recommendedName>
        <fullName evidence="1">Cytidyltransferase-like domain-containing protein</fullName>
    </recommendedName>
</protein>
<proteinExistence type="predicted"/>
<organism evidence="2">
    <name type="scientific">marine sediment metagenome</name>
    <dbReference type="NCBI Taxonomy" id="412755"/>
    <lineage>
        <taxon>unclassified sequences</taxon>
        <taxon>metagenomes</taxon>
        <taxon>ecological metagenomes</taxon>
    </lineage>
</organism>
<dbReference type="InterPro" id="IPR004821">
    <property type="entry name" value="Cyt_trans-like"/>
</dbReference>
<dbReference type="AlphaFoldDB" id="A0A0F9FBI2"/>